<dbReference type="Pfam" id="PF00176">
    <property type="entry name" value="SNF2-rel_dom"/>
    <property type="match status" value="1"/>
</dbReference>
<evidence type="ECO:0000313" key="2">
    <source>
        <dbReference type="EMBL" id="EQD54321.1"/>
    </source>
</evidence>
<reference evidence="2" key="1">
    <citation type="submission" date="2013-08" db="EMBL/GenBank/DDBJ databases">
        <authorList>
            <person name="Mendez C."/>
            <person name="Richter M."/>
            <person name="Ferrer M."/>
            <person name="Sanchez J."/>
        </authorList>
    </citation>
    <scope>NUCLEOTIDE SEQUENCE</scope>
</reference>
<dbReference type="InterPro" id="IPR027417">
    <property type="entry name" value="P-loop_NTPase"/>
</dbReference>
<dbReference type="Gene3D" id="3.40.50.300">
    <property type="entry name" value="P-loop containing nucleotide triphosphate hydrolases"/>
    <property type="match status" value="1"/>
</dbReference>
<dbReference type="InterPro" id="IPR000330">
    <property type="entry name" value="SNF2_N"/>
</dbReference>
<keyword evidence="2" id="KW-0378">Hydrolase</keyword>
<feature type="domain" description="SNF2 N-terminal" evidence="1">
    <location>
        <begin position="1"/>
        <end position="128"/>
    </location>
</feature>
<dbReference type="GO" id="GO:0004386">
    <property type="term" value="F:helicase activity"/>
    <property type="evidence" value="ECO:0007669"/>
    <property type="project" value="UniProtKB-KW"/>
</dbReference>
<organism evidence="2">
    <name type="scientific">mine drainage metagenome</name>
    <dbReference type="NCBI Taxonomy" id="410659"/>
    <lineage>
        <taxon>unclassified sequences</taxon>
        <taxon>metagenomes</taxon>
        <taxon>ecological metagenomes</taxon>
    </lineage>
</organism>
<dbReference type="EMBL" id="AUZX01008843">
    <property type="protein sequence ID" value="EQD54321.1"/>
    <property type="molecule type" value="Genomic_DNA"/>
</dbReference>
<comment type="caution">
    <text evidence="2">The sequence shown here is derived from an EMBL/GenBank/DDBJ whole genome shotgun (WGS) entry which is preliminary data.</text>
</comment>
<feature type="non-terminal residue" evidence="2">
    <location>
        <position position="165"/>
    </location>
</feature>
<dbReference type="SUPFAM" id="SSF52540">
    <property type="entry name" value="P-loop containing nucleoside triphosphate hydrolases"/>
    <property type="match status" value="1"/>
</dbReference>
<feature type="non-terminal residue" evidence="2">
    <location>
        <position position="1"/>
    </location>
</feature>
<dbReference type="AlphaFoldDB" id="T1A186"/>
<proteinExistence type="predicted"/>
<protein>
    <submittedName>
        <fullName evidence="2">Helicase, Snf2 family protein</fullName>
    </submittedName>
</protein>
<dbReference type="InterPro" id="IPR038718">
    <property type="entry name" value="SNF2-like_sf"/>
</dbReference>
<dbReference type="GO" id="GO:0005524">
    <property type="term" value="F:ATP binding"/>
    <property type="evidence" value="ECO:0007669"/>
    <property type="project" value="InterPro"/>
</dbReference>
<reference evidence="2" key="2">
    <citation type="journal article" date="2014" name="ISME J.">
        <title>Microbial stratification in low pH oxic and suboxic macroscopic growths along an acid mine drainage.</title>
        <authorList>
            <person name="Mendez-Garcia C."/>
            <person name="Mesa V."/>
            <person name="Sprenger R.R."/>
            <person name="Richter M."/>
            <person name="Diez M.S."/>
            <person name="Solano J."/>
            <person name="Bargiela R."/>
            <person name="Golyshina O.V."/>
            <person name="Manteca A."/>
            <person name="Ramos J.L."/>
            <person name="Gallego J.R."/>
            <person name="Llorente I."/>
            <person name="Martins Dos Santos V.A."/>
            <person name="Jensen O.N."/>
            <person name="Pelaez A.I."/>
            <person name="Sanchez J."/>
            <person name="Ferrer M."/>
        </authorList>
    </citation>
    <scope>NUCLEOTIDE SEQUENCE</scope>
</reference>
<name>T1A186_9ZZZZ</name>
<dbReference type="Gene3D" id="3.40.50.10810">
    <property type="entry name" value="Tandem AAA-ATPase domain"/>
    <property type="match status" value="1"/>
</dbReference>
<accession>T1A186</accession>
<keyword evidence="2" id="KW-0347">Helicase</keyword>
<keyword evidence="2" id="KW-0067">ATP-binding</keyword>
<keyword evidence="2" id="KW-0547">Nucleotide-binding</keyword>
<gene>
    <name evidence="2" type="ORF">B1A_12217</name>
</gene>
<evidence type="ECO:0000259" key="1">
    <source>
        <dbReference type="Pfam" id="PF00176"/>
    </source>
</evidence>
<dbReference type="PANTHER" id="PTHR10799">
    <property type="entry name" value="SNF2/RAD54 HELICASE FAMILY"/>
    <property type="match status" value="1"/>
</dbReference>
<sequence>NKLEELFSVVEFVDGRRLGPAFRFVHEHRMEDERGHLLGYRGLDRIQEQLAPILLRRTRQEVLKELPERTDQIFRVPLTGEQAGPYFEQSDILAALMRKWERQGWLSEINQKRILCCIQNMRMLCNSTFLFDKQTHHSPKLQEFREILTELAIEENRKVVVFSEY</sequence>